<organism evidence="2 3">
    <name type="scientific">Beauveria brongniartii RCEF 3172</name>
    <dbReference type="NCBI Taxonomy" id="1081107"/>
    <lineage>
        <taxon>Eukaryota</taxon>
        <taxon>Fungi</taxon>
        <taxon>Dikarya</taxon>
        <taxon>Ascomycota</taxon>
        <taxon>Pezizomycotina</taxon>
        <taxon>Sordariomycetes</taxon>
        <taxon>Hypocreomycetidae</taxon>
        <taxon>Hypocreales</taxon>
        <taxon>Cordycipitaceae</taxon>
        <taxon>Beauveria</taxon>
        <taxon>Beauveria brongniartii</taxon>
    </lineage>
</organism>
<dbReference type="EMBL" id="AZHA01000002">
    <property type="protein sequence ID" value="OAA50909.1"/>
    <property type="molecule type" value="Genomic_DNA"/>
</dbReference>
<dbReference type="OrthoDB" id="1859733at2759"/>
<dbReference type="PANTHER" id="PTHR35567:SF3">
    <property type="entry name" value="MALATE DEHYDROGENASE"/>
    <property type="match status" value="1"/>
</dbReference>
<evidence type="ECO:0000313" key="3">
    <source>
        <dbReference type="Proteomes" id="UP000076863"/>
    </source>
</evidence>
<feature type="chain" id="PRO_5007889039" evidence="1">
    <location>
        <begin position="18"/>
        <end position="250"/>
    </location>
</feature>
<protein>
    <submittedName>
        <fullName evidence="2">Malate dehydrogenase</fullName>
    </submittedName>
</protein>
<reference evidence="2 3" key="1">
    <citation type="journal article" date="2016" name="Genome Biol. Evol.">
        <title>Divergent and convergent evolution of fungal pathogenicity.</title>
        <authorList>
            <person name="Shang Y."/>
            <person name="Xiao G."/>
            <person name="Zheng P."/>
            <person name="Cen K."/>
            <person name="Zhan S."/>
            <person name="Wang C."/>
        </authorList>
    </citation>
    <scope>NUCLEOTIDE SEQUENCE [LARGE SCALE GENOMIC DNA]</scope>
    <source>
        <strain evidence="2 3">RCEF 3172</strain>
    </source>
</reference>
<gene>
    <name evidence="2" type="ORF">BBO_00856</name>
</gene>
<keyword evidence="3" id="KW-1185">Reference proteome</keyword>
<proteinExistence type="predicted"/>
<dbReference type="Pfam" id="PF11937">
    <property type="entry name" value="DUF3455"/>
    <property type="match status" value="1"/>
</dbReference>
<accession>A0A167JX02</accession>
<dbReference type="PANTHER" id="PTHR35567">
    <property type="entry name" value="MALATE DEHYDROGENASE (AFU_ORTHOLOGUE AFUA_2G13800)"/>
    <property type="match status" value="1"/>
</dbReference>
<dbReference type="Proteomes" id="UP000076863">
    <property type="component" value="Unassembled WGS sequence"/>
</dbReference>
<feature type="signal peptide" evidence="1">
    <location>
        <begin position="1"/>
        <end position="17"/>
    </location>
</feature>
<name>A0A167JX02_9HYPO</name>
<keyword evidence="1" id="KW-0732">Signal</keyword>
<comment type="caution">
    <text evidence="2">The sequence shown here is derived from an EMBL/GenBank/DDBJ whole genome shotgun (WGS) entry which is preliminary data.</text>
</comment>
<evidence type="ECO:0000313" key="2">
    <source>
        <dbReference type="EMBL" id="OAA50909.1"/>
    </source>
</evidence>
<sequence length="250" mass="25860">MLSKSLILLASLASVLAAPAACPAKVQTPTLPLSGDAKELSNPPDDLKLLHIALGFGIQNYTCEAQGATPVATGALAVLYDARPLHPKQGPRSLSSERFNALPGDVLAHHPVPLNLNNFQDRADPARPGADLTAPFPAPADLTVDGIDEPLSYIGHHFFTDQGVPSFLLDNGAIFLTSKKDEAVNAPADASPGPDGTGAVAWLKLSATDAAVGPAKLVYRVLTAGGNPHGCDKGAGGDSTSYTATYWFYG</sequence>
<dbReference type="AlphaFoldDB" id="A0A167JX02"/>
<dbReference type="InterPro" id="IPR021851">
    <property type="entry name" value="DUF3455"/>
</dbReference>
<evidence type="ECO:0000256" key="1">
    <source>
        <dbReference type="SAM" id="SignalP"/>
    </source>
</evidence>